<dbReference type="AlphaFoldDB" id="A0A2K8MF99"/>
<organism evidence="2 3">
    <name type="scientific">Sphingomonas psychrotolerans</name>
    <dbReference type="NCBI Taxonomy" id="1327635"/>
    <lineage>
        <taxon>Bacteria</taxon>
        <taxon>Pseudomonadati</taxon>
        <taxon>Pseudomonadota</taxon>
        <taxon>Alphaproteobacteria</taxon>
        <taxon>Sphingomonadales</taxon>
        <taxon>Sphingomonadaceae</taxon>
        <taxon>Sphingomonas</taxon>
    </lineage>
</organism>
<dbReference type="Proteomes" id="UP000229081">
    <property type="component" value="Chromosome"/>
</dbReference>
<dbReference type="EMBL" id="CP024923">
    <property type="protein sequence ID" value="ATY31644.1"/>
    <property type="molecule type" value="Genomic_DNA"/>
</dbReference>
<accession>A0A2K8MF99</accession>
<keyword evidence="3" id="KW-1185">Reference proteome</keyword>
<protein>
    <submittedName>
        <fullName evidence="2">Uncharacterized protein</fullName>
    </submittedName>
</protein>
<feature type="signal peptide" evidence="1">
    <location>
        <begin position="1"/>
        <end position="23"/>
    </location>
</feature>
<reference evidence="2 3" key="1">
    <citation type="submission" date="2017-11" db="EMBL/GenBank/DDBJ databases">
        <title>Complete genome sequence of Sphingomonas sp. Strain Cra20, a psychrotolerant potential plant growth promoting rhizobacteria.</title>
        <authorList>
            <person name="Luo Y."/>
        </authorList>
    </citation>
    <scope>NUCLEOTIDE SEQUENCE [LARGE SCALE GENOMIC DNA]</scope>
    <source>
        <strain evidence="2 3">Cra20</strain>
    </source>
</reference>
<gene>
    <name evidence="2" type="ORF">CVN68_06395</name>
</gene>
<sequence length="111" mass="13182">MRIAKIIAAAVLAFTGIAGTTTAASAAPIAVVGASAVAQDYGYGDRNDRRYREDRRYRGDRNRWDRRDRRDRHWDRGRGYDRGRYYRGHRARRVCWNEWRRGHRVTVCRRR</sequence>
<proteinExistence type="predicted"/>
<keyword evidence="1" id="KW-0732">Signal</keyword>
<dbReference type="RefSeq" id="WP_100281453.1">
    <property type="nucleotide sequence ID" value="NZ_CP024923.1"/>
</dbReference>
<feature type="chain" id="PRO_5014966137" evidence="1">
    <location>
        <begin position="24"/>
        <end position="111"/>
    </location>
</feature>
<name>A0A2K8MF99_9SPHN</name>
<evidence type="ECO:0000313" key="2">
    <source>
        <dbReference type="EMBL" id="ATY31644.1"/>
    </source>
</evidence>
<evidence type="ECO:0000313" key="3">
    <source>
        <dbReference type="Proteomes" id="UP000229081"/>
    </source>
</evidence>
<evidence type="ECO:0000256" key="1">
    <source>
        <dbReference type="SAM" id="SignalP"/>
    </source>
</evidence>
<dbReference type="KEGG" id="sphc:CVN68_06395"/>